<gene>
    <name evidence="7" type="ORF">LMUP508_00730</name>
    <name evidence="5" type="ORF">LX03_11340</name>
    <name evidence="6" type="ORF">PO158_08025</name>
</gene>
<keyword evidence="2" id="KW-0863">Zinc-finger</keyword>
<dbReference type="PROSITE" id="PS51266">
    <property type="entry name" value="ZF_CHY"/>
    <property type="match status" value="1"/>
</dbReference>
<dbReference type="EMBL" id="JAQOND010000030">
    <property type="protein sequence ID" value="MDC2828230.1"/>
    <property type="molecule type" value="Genomic_DNA"/>
</dbReference>
<dbReference type="InterPro" id="IPR016694">
    <property type="entry name" value="UCP017292"/>
</dbReference>
<feature type="domain" description="CHY-type" evidence="4">
    <location>
        <begin position="7"/>
        <end position="83"/>
    </location>
</feature>
<reference evidence="5 8" key="1">
    <citation type="submission" date="2014-09" db="EMBL/GenBank/DDBJ databases">
        <title>Lactobacillus mucosae CRL573 Genome Sequencing.</title>
        <authorList>
            <person name="Bleckwedel J."/>
            <person name="Teran L.C."/>
            <person name="Bonacina J."/>
            <person name="Saavedra L."/>
            <person name="Mozzi F.B."/>
            <person name="Raya R.R."/>
        </authorList>
    </citation>
    <scope>NUCLEOTIDE SEQUENCE [LARGE SCALE GENOMIC DNA]</scope>
    <source>
        <strain evidence="5 8">CRL573</strain>
    </source>
</reference>
<dbReference type="GO" id="GO:0008270">
    <property type="term" value="F:zinc ion binding"/>
    <property type="evidence" value="ECO:0007669"/>
    <property type="project" value="UniProtKB-KW"/>
</dbReference>
<name>A0A099YC64_LIMMU</name>
<evidence type="ECO:0000313" key="6">
    <source>
        <dbReference type="EMBL" id="MDC2828230.1"/>
    </source>
</evidence>
<protein>
    <submittedName>
        <fullName evidence="5">CHY zinc finger</fullName>
    </submittedName>
</protein>
<dbReference type="PIRSF" id="PIRSF017292">
    <property type="entry name" value="UCP017292_Znf_CHY"/>
    <property type="match status" value="1"/>
</dbReference>
<evidence type="ECO:0000256" key="3">
    <source>
        <dbReference type="ARBA" id="ARBA00022833"/>
    </source>
</evidence>
<accession>A0A099YC64</accession>
<organism evidence="5 8">
    <name type="scientific">Limosilactobacillus mucosae</name>
    <name type="common">Lactobacillus mucosae</name>
    <dbReference type="NCBI Taxonomy" id="97478"/>
    <lineage>
        <taxon>Bacteria</taxon>
        <taxon>Bacillati</taxon>
        <taxon>Bacillota</taxon>
        <taxon>Bacilli</taxon>
        <taxon>Lactobacillales</taxon>
        <taxon>Lactobacillaceae</taxon>
        <taxon>Limosilactobacillus</taxon>
    </lineage>
</organism>
<dbReference type="AlphaFoldDB" id="A0A099YC64"/>
<dbReference type="EMBL" id="JROC01000038">
    <property type="protein sequence ID" value="KGL66180.1"/>
    <property type="molecule type" value="Genomic_DNA"/>
</dbReference>
<dbReference type="Pfam" id="PF05495">
    <property type="entry name" value="zf-CHY"/>
    <property type="match status" value="1"/>
</dbReference>
<evidence type="ECO:0000256" key="1">
    <source>
        <dbReference type="ARBA" id="ARBA00022723"/>
    </source>
</evidence>
<sequence length="98" mass="11459">MEIHGLDLDQAGRCRHYHLAVDVAALKCSRCQKYYACYRCHDALENHHFMACERENWPVLCGICGCLMQFAQYQQGSCPRCGHDFNPGCRRHCRIYFK</sequence>
<dbReference type="InterPro" id="IPR008913">
    <property type="entry name" value="Znf_CHY"/>
</dbReference>
<keyword evidence="3" id="KW-0862">Zinc</keyword>
<dbReference type="SUPFAM" id="SSF161219">
    <property type="entry name" value="CHY zinc finger-like"/>
    <property type="match status" value="1"/>
</dbReference>
<dbReference type="InterPro" id="IPR037274">
    <property type="entry name" value="Znf_CHY_sf"/>
</dbReference>
<dbReference type="Proteomes" id="UP001218021">
    <property type="component" value="Unassembled WGS sequence"/>
</dbReference>
<dbReference type="EMBL" id="CABFNH010000007">
    <property type="protein sequence ID" value="VTZ89170.1"/>
    <property type="molecule type" value="Genomic_DNA"/>
</dbReference>
<evidence type="ECO:0000259" key="4">
    <source>
        <dbReference type="PROSITE" id="PS51266"/>
    </source>
</evidence>
<reference evidence="7 9" key="2">
    <citation type="submission" date="2019-06" db="EMBL/GenBank/DDBJ databases">
        <authorList>
            <person name="Rodrigo-Torres L."/>
            <person name="Arahal R. D."/>
            <person name="Lucena T."/>
        </authorList>
    </citation>
    <scope>NUCLEOTIDE SEQUENCE [LARGE SCALE GENOMIC DNA]</scope>
    <source>
        <strain evidence="7 9">INIA P508</strain>
    </source>
</reference>
<evidence type="ECO:0000256" key="2">
    <source>
        <dbReference type="ARBA" id="ARBA00022771"/>
    </source>
</evidence>
<evidence type="ECO:0000313" key="7">
    <source>
        <dbReference type="EMBL" id="VTZ89170.1"/>
    </source>
</evidence>
<keyword evidence="1" id="KW-0479">Metal-binding</keyword>
<reference evidence="6" key="3">
    <citation type="submission" date="2023-01" db="EMBL/GenBank/DDBJ databases">
        <title>Genome analysis of 13 Lactobacillus isolated from gut of wild boar.</title>
        <authorList>
            <person name="Papp P."/>
            <person name="Libisch B."/>
            <person name="Nagy T."/>
            <person name="Olasz F."/>
        </authorList>
    </citation>
    <scope>NUCLEOTIDE SEQUENCE</scope>
    <source>
        <strain evidence="6">F108</strain>
    </source>
</reference>
<proteinExistence type="predicted"/>
<evidence type="ECO:0000313" key="9">
    <source>
        <dbReference type="Proteomes" id="UP000365705"/>
    </source>
</evidence>
<dbReference type="Proteomes" id="UP000030001">
    <property type="component" value="Unassembled WGS sequence"/>
</dbReference>
<evidence type="ECO:0000313" key="5">
    <source>
        <dbReference type="EMBL" id="KGL66180.1"/>
    </source>
</evidence>
<dbReference type="RefSeq" id="WP_034541306.1">
    <property type="nucleotide sequence ID" value="NZ_CABFNH010000007.1"/>
</dbReference>
<dbReference type="Proteomes" id="UP000365705">
    <property type="component" value="Unassembled WGS sequence"/>
</dbReference>
<evidence type="ECO:0000313" key="8">
    <source>
        <dbReference type="Proteomes" id="UP000030001"/>
    </source>
</evidence>